<feature type="transmembrane region" description="Helical" evidence="1">
    <location>
        <begin position="337"/>
        <end position="358"/>
    </location>
</feature>
<feature type="transmembrane region" description="Helical" evidence="1">
    <location>
        <begin position="100"/>
        <end position="121"/>
    </location>
</feature>
<protein>
    <submittedName>
        <fullName evidence="2">Unannotated protein</fullName>
    </submittedName>
</protein>
<keyword evidence="1" id="KW-0812">Transmembrane</keyword>
<reference evidence="2" key="1">
    <citation type="submission" date="2020-05" db="EMBL/GenBank/DDBJ databases">
        <authorList>
            <person name="Chiriac C."/>
            <person name="Salcher M."/>
            <person name="Ghai R."/>
            <person name="Kavagutti S V."/>
        </authorList>
    </citation>
    <scope>NUCLEOTIDE SEQUENCE</scope>
</reference>
<feature type="transmembrane region" description="Helical" evidence="1">
    <location>
        <begin position="313"/>
        <end position="330"/>
    </location>
</feature>
<feature type="transmembrane region" description="Helical" evidence="1">
    <location>
        <begin position="234"/>
        <end position="253"/>
    </location>
</feature>
<sequence>MFNRSIDFLKRKWRETLLVIVLVSQGLLGVILGIQLFYRAGVYFLDAGYYIYTLASENFGQQPPAIGDAWGSTLYATHMLITPLIITQVLRIFVDEPLNFIAFLGIQNFILSVAGAMLMMVSFWLNGVKRNKLILPGIMGALLLPFTNVGLGSLLYPHVELIGTSLAAIAVLLFALRWNAVGDRKIFVVAIVLLVLGLLAREDIGVHLAVTVSSAVVCSQWRNLGKQGLIRASWLLGAGVAAVAVLMGYQRFFADSKGVFALTYSGTPAYAHITSVWYLLDRAMHMLSSRLDLLVGLAAFVMAFFVLRKREYLAFPLAMLPWLLLNLTAIDPAKNSMGIYHLFPVVLYATAPVLALTLSGRREEDETTSPSRGSVPMYATYGVAVLSLFLGGVSAAPTGGGSILTSLLRLPPISPAGITATHTAIEDFAEIGIGITVDDAVMAIRPVELRDTPLIPVISDSGDYNSALFFPRYYLGHKGVRQLLKGWSDANRPITVTCLPGGLVRLDAADPELLPMEQTPERKFDRALRCHPFPKD</sequence>
<evidence type="ECO:0000313" key="2">
    <source>
        <dbReference type="EMBL" id="CAB4642126.1"/>
    </source>
</evidence>
<keyword evidence="1" id="KW-0472">Membrane</keyword>
<gene>
    <name evidence="2" type="ORF">UFOPK2169_00181</name>
</gene>
<organism evidence="2">
    <name type="scientific">freshwater metagenome</name>
    <dbReference type="NCBI Taxonomy" id="449393"/>
    <lineage>
        <taxon>unclassified sequences</taxon>
        <taxon>metagenomes</taxon>
        <taxon>ecological metagenomes</taxon>
    </lineage>
</organism>
<feature type="transmembrane region" description="Helical" evidence="1">
    <location>
        <begin position="291"/>
        <end position="307"/>
    </location>
</feature>
<feature type="transmembrane region" description="Helical" evidence="1">
    <location>
        <begin position="16"/>
        <end position="38"/>
    </location>
</feature>
<keyword evidence="1" id="KW-1133">Transmembrane helix</keyword>
<feature type="transmembrane region" description="Helical" evidence="1">
    <location>
        <begin position="185"/>
        <end position="200"/>
    </location>
</feature>
<accession>A0A6J6JYI8</accession>
<proteinExistence type="predicted"/>
<evidence type="ECO:0000256" key="1">
    <source>
        <dbReference type="SAM" id="Phobius"/>
    </source>
</evidence>
<feature type="transmembrane region" description="Helical" evidence="1">
    <location>
        <begin position="161"/>
        <end position="178"/>
    </location>
</feature>
<feature type="transmembrane region" description="Helical" evidence="1">
    <location>
        <begin position="378"/>
        <end position="399"/>
    </location>
</feature>
<name>A0A6J6JYI8_9ZZZZ</name>
<dbReference type="EMBL" id="CAEZWE010000003">
    <property type="protein sequence ID" value="CAB4642126.1"/>
    <property type="molecule type" value="Genomic_DNA"/>
</dbReference>
<feature type="transmembrane region" description="Helical" evidence="1">
    <location>
        <begin position="133"/>
        <end position="155"/>
    </location>
</feature>
<feature type="transmembrane region" description="Helical" evidence="1">
    <location>
        <begin position="259"/>
        <end position="279"/>
    </location>
</feature>
<dbReference type="AlphaFoldDB" id="A0A6J6JYI8"/>